<dbReference type="RefSeq" id="XP_008717131.1">
    <property type="nucleotide sequence ID" value="XM_008718909.1"/>
</dbReference>
<dbReference type="PANTHER" id="PTHR43248">
    <property type="entry name" value="2-SUCCINYL-6-HYDROXY-2,4-CYCLOHEXADIENE-1-CARBOXYLATE SYNTHASE"/>
    <property type="match status" value="1"/>
</dbReference>
<gene>
    <name evidence="6" type="ORF">HMPREF1541_04564</name>
</gene>
<dbReference type="Gene3D" id="3.40.50.1820">
    <property type="entry name" value="alpha/beta hydrolase"/>
    <property type="match status" value="1"/>
</dbReference>
<feature type="signal peptide" evidence="3">
    <location>
        <begin position="1"/>
        <end position="28"/>
    </location>
</feature>
<dbReference type="InterPro" id="IPR029058">
    <property type="entry name" value="AB_hydrolase_fold"/>
</dbReference>
<feature type="domain" description="AB hydrolase-1" evidence="4">
    <location>
        <begin position="97"/>
        <end position="315"/>
    </location>
</feature>
<feature type="domain" description="Peptidase S33 tripeptidyl aminopeptidase-like C-terminal" evidence="5">
    <location>
        <begin position="478"/>
        <end position="598"/>
    </location>
</feature>
<evidence type="ECO:0000259" key="4">
    <source>
        <dbReference type="Pfam" id="PF00561"/>
    </source>
</evidence>
<keyword evidence="2" id="KW-0378">Hydrolase</keyword>
<evidence type="ECO:0000259" key="5">
    <source>
        <dbReference type="Pfam" id="PF08386"/>
    </source>
</evidence>
<dbReference type="GO" id="GO:0016787">
    <property type="term" value="F:hydrolase activity"/>
    <property type="evidence" value="ECO:0007669"/>
    <property type="project" value="UniProtKB-KW"/>
</dbReference>
<evidence type="ECO:0000256" key="1">
    <source>
        <dbReference type="ARBA" id="ARBA00010088"/>
    </source>
</evidence>
<dbReference type="SUPFAM" id="SSF53474">
    <property type="entry name" value="alpha/beta-Hydrolases"/>
    <property type="match status" value="1"/>
</dbReference>
<dbReference type="STRING" id="1220924.W2RWX6"/>
<keyword evidence="7" id="KW-1185">Reference proteome</keyword>
<proteinExistence type="inferred from homology"/>
<protein>
    <recommendedName>
        <fullName evidence="8">Peptidase S33 tripeptidyl aminopeptidase-like C-terminal domain-containing protein</fullName>
    </recommendedName>
</protein>
<dbReference type="Pfam" id="PF08386">
    <property type="entry name" value="Abhydrolase_4"/>
    <property type="match status" value="1"/>
</dbReference>
<dbReference type="AlphaFoldDB" id="W2RWX6"/>
<organism evidence="6 7">
    <name type="scientific">Cyphellophora europaea (strain CBS 101466)</name>
    <name type="common">Phialophora europaea</name>
    <dbReference type="NCBI Taxonomy" id="1220924"/>
    <lineage>
        <taxon>Eukaryota</taxon>
        <taxon>Fungi</taxon>
        <taxon>Dikarya</taxon>
        <taxon>Ascomycota</taxon>
        <taxon>Pezizomycotina</taxon>
        <taxon>Eurotiomycetes</taxon>
        <taxon>Chaetothyriomycetidae</taxon>
        <taxon>Chaetothyriales</taxon>
        <taxon>Cyphellophoraceae</taxon>
        <taxon>Cyphellophora</taxon>
    </lineage>
</organism>
<dbReference type="PANTHER" id="PTHR43248:SF25">
    <property type="entry name" value="AB HYDROLASE-1 DOMAIN-CONTAINING PROTEIN-RELATED"/>
    <property type="match status" value="1"/>
</dbReference>
<keyword evidence="3" id="KW-0732">Signal</keyword>
<comment type="similarity">
    <text evidence="1">Belongs to the peptidase S33 family.</text>
</comment>
<dbReference type="eggNOG" id="ENOG502RY03">
    <property type="taxonomic scope" value="Eukaryota"/>
</dbReference>
<feature type="chain" id="PRO_5004824630" description="Peptidase S33 tripeptidyl aminopeptidase-like C-terminal domain-containing protein" evidence="3">
    <location>
        <begin position="29"/>
        <end position="611"/>
    </location>
</feature>
<name>W2RWX6_CYPE1</name>
<dbReference type="OrthoDB" id="425534at2759"/>
<evidence type="ECO:0000313" key="7">
    <source>
        <dbReference type="Proteomes" id="UP000030752"/>
    </source>
</evidence>
<evidence type="ECO:0000313" key="6">
    <source>
        <dbReference type="EMBL" id="ETN40288.1"/>
    </source>
</evidence>
<dbReference type="Pfam" id="PF00561">
    <property type="entry name" value="Abhydrolase_1"/>
    <property type="match status" value="1"/>
</dbReference>
<evidence type="ECO:0000256" key="3">
    <source>
        <dbReference type="SAM" id="SignalP"/>
    </source>
</evidence>
<dbReference type="Proteomes" id="UP000030752">
    <property type="component" value="Unassembled WGS sequence"/>
</dbReference>
<dbReference type="InParanoid" id="W2RWX6"/>
<evidence type="ECO:0000256" key="2">
    <source>
        <dbReference type="ARBA" id="ARBA00022801"/>
    </source>
</evidence>
<dbReference type="InterPro" id="IPR000073">
    <property type="entry name" value="AB_hydrolase_1"/>
</dbReference>
<dbReference type="VEuPathDB" id="FungiDB:HMPREF1541_04564"/>
<accession>W2RWX6</accession>
<reference evidence="6 7" key="1">
    <citation type="submission" date="2013-03" db="EMBL/GenBank/DDBJ databases">
        <title>The Genome Sequence of Phialophora europaea CBS 101466.</title>
        <authorList>
            <consortium name="The Broad Institute Genomics Platform"/>
            <person name="Cuomo C."/>
            <person name="de Hoog S."/>
            <person name="Gorbushina A."/>
            <person name="Walker B."/>
            <person name="Young S.K."/>
            <person name="Zeng Q."/>
            <person name="Gargeya S."/>
            <person name="Fitzgerald M."/>
            <person name="Haas B."/>
            <person name="Abouelleil A."/>
            <person name="Allen A.W."/>
            <person name="Alvarado L."/>
            <person name="Arachchi H.M."/>
            <person name="Berlin A.M."/>
            <person name="Chapman S.B."/>
            <person name="Gainer-Dewar J."/>
            <person name="Goldberg J."/>
            <person name="Griggs A."/>
            <person name="Gujja S."/>
            <person name="Hansen M."/>
            <person name="Howarth C."/>
            <person name="Imamovic A."/>
            <person name="Ireland A."/>
            <person name="Larimer J."/>
            <person name="McCowan C."/>
            <person name="Murphy C."/>
            <person name="Pearson M."/>
            <person name="Poon T.W."/>
            <person name="Priest M."/>
            <person name="Roberts A."/>
            <person name="Saif S."/>
            <person name="Shea T."/>
            <person name="Sisk P."/>
            <person name="Sykes S."/>
            <person name="Wortman J."/>
            <person name="Nusbaum C."/>
            <person name="Birren B."/>
        </authorList>
    </citation>
    <scope>NUCLEOTIDE SEQUENCE [LARGE SCALE GENOMIC DNA]</scope>
    <source>
        <strain evidence="6 7">CBS 101466</strain>
    </source>
</reference>
<dbReference type="HOGENOM" id="CLU_013364_5_2_1"/>
<dbReference type="InterPro" id="IPR013595">
    <property type="entry name" value="Pept_S33_TAP-like_C"/>
</dbReference>
<dbReference type="GeneID" id="19971903"/>
<dbReference type="EMBL" id="KB822720">
    <property type="protein sequence ID" value="ETN40288.1"/>
    <property type="molecule type" value="Genomic_DNA"/>
</dbReference>
<dbReference type="InterPro" id="IPR051601">
    <property type="entry name" value="Serine_prot/Carboxylest_S33"/>
</dbReference>
<sequence length="611" mass="67546">MLSVGCSVGFWLTLASLGNCVIPGPLRAAHDPGSDFNWTAVEPSGRLRYHDCYEEFQCARLVVPLDWTNASNPNEVVLGIVKLPAKVPPSDPSFGGTILMNPGGPSGSGTDDVRYNGHSIQNIVDGPRHFEILSFDPRGVHRTTPSPTCFDSDEARELFTELNKIAGGADVETSLNIKWAMSQGLGELCANATYGVYPNGDNIKQYVTTALVAHDMVRIIDAVAEERAESLQETSNREVKQQTLSNFREEPLLNYWGFSYGTYLGNTFASLFPSRIGRMILDGNVDAPDYAATGWSTNLNDNNLVWRTFFDWCFQAGPACALYDQQFQNPLKLHAKIIDIFEDLKTNPVPYIDDKGRIKVLTYFNLEYIMHGHAYNPWHTWPKLASNIASLLNGDPFPLLDLPPPPSNPLPNMTVTDPYSSHEEDPRFLNLSAPYPPPYPHELEAAVSILCGDGSDLTAQTKADYADYVSHLVNQSSLIGPTWAQITLPCRHWPSTLRPAERNRFTGPFGSKLRDYAGADRRGGDRWARPLLFIGNTADPVTPLRNALAMSKSHEGSVVLTQDSPGHCSGPTVPSTCTWDVIRRFFNDGVLPEEGKVCAVDWKPWDRSVGD</sequence>
<evidence type="ECO:0008006" key="8">
    <source>
        <dbReference type="Google" id="ProtNLM"/>
    </source>
</evidence>